<evidence type="ECO:0000256" key="13">
    <source>
        <dbReference type="SAM" id="Phobius"/>
    </source>
</evidence>
<gene>
    <name evidence="15" type="ORF">GJR97_10920</name>
</gene>
<dbReference type="InterPro" id="IPR050415">
    <property type="entry name" value="MRET"/>
</dbReference>
<evidence type="ECO:0000256" key="4">
    <source>
        <dbReference type="ARBA" id="ARBA00022692"/>
    </source>
</evidence>
<keyword evidence="8 13" id="KW-1133">Transmembrane helix</keyword>
<feature type="transmembrane region" description="Helical" evidence="13">
    <location>
        <begin position="34"/>
        <end position="53"/>
    </location>
</feature>
<keyword evidence="12 13" id="KW-0472">Membrane</keyword>
<dbReference type="PANTHER" id="PTHR47354:SF8">
    <property type="entry name" value="1,2-PHENYLACETYL-COA EPOXIDASE, SUBUNIT E"/>
    <property type="match status" value="1"/>
</dbReference>
<evidence type="ECO:0000256" key="5">
    <source>
        <dbReference type="ARBA" id="ARBA00022714"/>
    </source>
</evidence>
<evidence type="ECO:0000256" key="11">
    <source>
        <dbReference type="ARBA" id="ARBA00023014"/>
    </source>
</evidence>
<dbReference type="PRINTS" id="PR00466">
    <property type="entry name" value="GP91PHOX"/>
</dbReference>
<dbReference type="GO" id="GO:0050660">
    <property type="term" value="F:flavin adenine dinucleotide binding"/>
    <property type="evidence" value="ECO:0007669"/>
    <property type="project" value="TreeGrafter"/>
</dbReference>
<dbReference type="SUPFAM" id="SSF52343">
    <property type="entry name" value="Ferredoxin reductase-like, C-terminal NADP-linked domain"/>
    <property type="match status" value="1"/>
</dbReference>
<keyword evidence="4 13" id="KW-0812">Transmembrane</keyword>
<reference evidence="15 16" key="1">
    <citation type="submission" date="2019-11" db="EMBL/GenBank/DDBJ databases">
        <title>Agromyces kandeliae sp. nov., isolated from mangrove soil.</title>
        <authorList>
            <person name="Wang R."/>
        </authorList>
    </citation>
    <scope>NUCLEOTIDE SEQUENCE [LARGE SCALE GENOMIC DNA]</scope>
    <source>
        <strain evidence="15 16">Q22</strain>
    </source>
</reference>
<feature type="transmembrane region" description="Helical" evidence="13">
    <location>
        <begin position="73"/>
        <end position="95"/>
    </location>
</feature>
<keyword evidence="7" id="KW-0274">FAD</keyword>
<evidence type="ECO:0000256" key="3">
    <source>
        <dbReference type="ARBA" id="ARBA00022630"/>
    </source>
</evidence>
<evidence type="ECO:0000256" key="12">
    <source>
        <dbReference type="ARBA" id="ARBA00023136"/>
    </source>
</evidence>
<dbReference type="Proteomes" id="UP000476511">
    <property type="component" value="Unassembled WGS sequence"/>
</dbReference>
<evidence type="ECO:0000256" key="7">
    <source>
        <dbReference type="ARBA" id="ARBA00022827"/>
    </source>
</evidence>
<dbReference type="GO" id="GO:0016491">
    <property type="term" value="F:oxidoreductase activity"/>
    <property type="evidence" value="ECO:0007669"/>
    <property type="project" value="UniProtKB-KW"/>
</dbReference>
<dbReference type="SUPFAM" id="SSF63380">
    <property type="entry name" value="Riboflavin synthase domain-like"/>
    <property type="match status" value="1"/>
</dbReference>
<dbReference type="Pfam" id="PF08022">
    <property type="entry name" value="FAD_binding_8"/>
    <property type="match status" value="1"/>
</dbReference>
<comment type="caution">
    <text evidence="15">The sequence shown here is derived from an EMBL/GenBank/DDBJ whole genome shotgun (WGS) entry which is preliminary data.</text>
</comment>
<feature type="transmembrane region" description="Helical" evidence="13">
    <location>
        <begin position="116"/>
        <end position="134"/>
    </location>
</feature>
<feature type="transmembrane region" description="Helical" evidence="13">
    <location>
        <begin position="185"/>
        <end position="208"/>
    </location>
</feature>
<dbReference type="CDD" id="cd06198">
    <property type="entry name" value="FNR_like_3"/>
    <property type="match status" value="1"/>
</dbReference>
<evidence type="ECO:0000256" key="10">
    <source>
        <dbReference type="ARBA" id="ARBA00023004"/>
    </source>
</evidence>
<evidence type="ECO:0000313" key="16">
    <source>
        <dbReference type="Proteomes" id="UP000476511"/>
    </source>
</evidence>
<dbReference type="RefSeq" id="WP_154346502.1">
    <property type="nucleotide sequence ID" value="NZ_WKJD01000016.1"/>
</dbReference>
<dbReference type="PANTHER" id="PTHR47354">
    <property type="entry name" value="NADH OXIDOREDUCTASE HCR"/>
    <property type="match status" value="1"/>
</dbReference>
<dbReference type="PROSITE" id="PS51384">
    <property type="entry name" value="FAD_FR"/>
    <property type="match status" value="1"/>
</dbReference>
<proteinExistence type="predicted"/>
<keyword evidence="5" id="KW-0001">2Fe-2S</keyword>
<keyword evidence="3" id="KW-0285">Flavoprotein</keyword>
<dbReference type="InterPro" id="IPR017927">
    <property type="entry name" value="FAD-bd_FR_type"/>
</dbReference>
<feature type="transmembrane region" description="Helical" evidence="13">
    <location>
        <begin position="154"/>
        <end position="173"/>
    </location>
</feature>
<dbReference type="GO" id="GO:0016020">
    <property type="term" value="C:membrane"/>
    <property type="evidence" value="ECO:0007669"/>
    <property type="project" value="UniProtKB-SubCell"/>
</dbReference>
<keyword evidence="16" id="KW-1185">Reference proteome</keyword>
<feature type="domain" description="FAD-binding FR-type" evidence="14">
    <location>
        <begin position="240"/>
        <end position="343"/>
    </location>
</feature>
<feature type="transmembrane region" description="Helical" evidence="13">
    <location>
        <begin position="214"/>
        <end position="234"/>
    </location>
</feature>
<dbReference type="GO" id="GO:0046872">
    <property type="term" value="F:metal ion binding"/>
    <property type="evidence" value="ECO:0007669"/>
    <property type="project" value="UniProtKB-KW"/>
</dbReference>
<dbReference type="AlphaFoldDB" id="A0A6L5R562"/>
<evidence type="ECO:0000256" key="6">
    <source>
        <dbReference type="ARBA" id="ARBA00022723"/>
    </source>
</evidence>
<dbReference type="InterPro" id="IPR039261">
    <property type="entry name" value="FNR_nucleotide-bd"/>
</dbReference>
<evidence type="ECO:0000256" key="2">
    <source>
        <dbReference type="ARBA" id="ARBA00004141"/>
    </source>
</evidence>
<dbReference type="Gene3D" id="2.40.30.10">
    <property type="entry name" value="Translation factors"/>
    <property type="match status" value="1"/>
</dbReference>
<dbReference type="EMBL" id="WKJD01000016">
    <property type="protein sequence ID" value="MRX44237.1"/>
    <property type="molecule type" value="Genomic_DNA"/>
</dbReference>
<protein>
    <submittedName>
        <fullName evidence="15">Oxidoreductase</fullName>
    </submittedName>
</protein>
<name>A0A6L5R562_9MICO</name>
<comment type="subcellular location">
    <subcellularLocation>
        <location evidence="2">Membrane</location>
        <topology evidence="2">Multi-pass membrane protein</topology>
    </subcellularLocation>
</comment>
<dbReference type="InterPro" id="IPR017938">
    <property type="entry name" value="Riboflavin_synthase-like_b-brl"/>
</dbReference>
<evidence type="ECO:0000256" key="9">
    <source>
        <dbReference type="ARBA" id="ARBA00023002"/>
    </source>
</evidence>
<dbReference type="GO" id="GO:0051537">
    <property type="term" value="F:2 iron, 2 sulfur cluster binding"/>
    <property type="evidence" value="ECO:0007669"/>
    <property type="project" value="UniProtKB-KW"/>
</dbReference>
<dbReference type="InterPro" id="IPR000778">
    <property type="entry name" value="Cyt_b245_heavy_chain"/>
</dbReference>
<accession>A0A6L5R562</accession>
<sequence>MAFLVHDARHLERPARPFGGGSERSRAGRRLWRVDLLQAAAVASVAVAIALFLAEGGITRFADPGSALTSLGIIAGLAATDLVLVMLLLAARVPLIERAVGHDAAMALHNRLGKPVLSLLLAHGVLLLAGYAIADGVDLVAEAVAIWNLPDLPLAILGFGLFLAVVVSSLVAVRRKLRYEVWHVIHLLVYVAVLAALPHQFSVGGLFAVGTWQWAYWLVITFGTFAAVVGYRVVAPVVASLRHGLVVERIDPVGDQRDGVVSVTMRGRRLAALRATGGQFFIWRFLAAGQWWQAHPYSLSAAPRGDRLRITVRALGDGSASLAGIRPGTRVALEGPYGIFSEASRSRRRLTLVAAGIGVTPIRSLLESATFRPGEATVVLRTQGPAEGWLLDEVRDLCHRRGATLITVPGGRGRGWLTPSAERQGLDLPALVPAVADSDLYVCGPRGWAEGVISEARAAGLTDEQIHHERFDW</sequence>
<dbReference type="Gene3D" id="3.40.50.80">
    <property type="entry name" value="Nucleotide-binding domain of ferredoxin-NADP reductase (FNR) module"/>
    <property type="match status" value="1"/>
</dbReference>
<keyword evidence="11" id="KW-0411">Iron-sulfur</keyword>
<keyword evidence="6" id="KW-0479">Metal-binding</keyword>
<dbReference type="InterPro" id="IPR013130">
    <property type="entry name" value="Fe3_Rdtase_TM_dom"/>
</dbReference>
<evidence type="ECO:0000259" key="14">
    <source>
        <dbReference type="PROSITE" id="PS51384"/>
    </source>
</evidence>
<evidence type="ECO:0000256" key="1">
    <source>
        <dbReference type="ARBA" id="ARBA00001974"/>
    </source>
</evidence>
<dbReference type="Pfam" id="PF01794">
    <property type="entry name" value="Ferric_reduct"/>
    <property type="match status" value="1"/>
</dbReference>
<evidence type="ECO:0000313" key="15">
    <source>
        <dbReference type="EMBL" id="MRX44237.1"/>
    </source>
</evidence>
<dbReference type="InterPro" id="IPR013112">
    <property type="entry name" value="FAD-bd_8"/>
</dbReference>
<organism evidence="15 16">
    <name type="scientific">Agromyces kandeliae</name>
    <dbReference type="NCBI Taxonomy" id="2666141"/>
    <lineage>
        <taxon>Bacteria</taxon>
        <taxon>Bacillati</taxon>
        <taxon>Actinomycetota</taxon>
        <taxon>Actinomycetes</taxon>
        <taxon>Micrococcales</taxon>
        <taxon>Microbacteriaceae</taxon>
        <taxon>Agromyces</taxon>
    </lineage>
</organism>
<comment type="cofactor">
    <cofactor evidence="1">
        <name>FAD</name>
        <dbReference type="ChEBI" id="CHEBI:57692"/>
    </cofactor>
</comment>
<keyword evidence="9" id="KW-0560">Oxidoreductase</keyword>
<keyword evidence="10" id="KW-0408">Iron</keyword>
<evidence type="ECO:0000256" key="8">
    <source>
        <dbReference type="ARBA" id="ARBA00022989"/>
    </source>
</evidence>